<dbReference type="EMBL" id="JACHJL010000003">
    <property type="protein sequence ID" value="MBB5934682.1"/>
    <property type="molecule type" value="Genomic_DNA"/>
</dbReference>
<dbReference type="RefSeq" id="WP_184570367.1">
    <property type="nucleotide sequence ID" value="NZ_JACHJL010000003.1"/>
</dbReference>
<name>A0A7W9UXI7_9ACTN</name>
<evidence type="ECO:0000313" key="1">
    <source>
        <dbReference type="EMBL" id="MBB5934682.1"/>
    </source>
</evidence>
<protein>
    <submittedName>
        <fullName evidence="1">Uncharacterized protein</fullName>
    </submittedName>
</protein>
<sequence>MSEYSFELLPFTHPAHDGWTGPVGDFGVVTVHYERTVSPKEKIGQARLYGDGFPDVLFRGSGPGMPTLHKAHMFVGGEPVELSYNARGLRRSARALRLTQGDRSHTYTSAGVGKEAELCRTGVKITVGPGRRVDDPHKGLVTAGQVQGPADPVDLAIAIIFEAVDTSSLTLGGAMVMAPLNFLQRQTDGGGS</sequence>
<accession>A0A7W9UXI7</accession>
<gene>
    <name evidence="1" type="ORF">FHS42_001729</name>
</gene>
<dbReference type="Proteomes" id="UP000588098">
    <property type="component" value="Unassembled WGS sequence"/>
</dbReference>
<keyword evidence="2" id="KW-1185">Reference proteome</keyword>
<organism evidence="1 2">
    <name type="scientific">Streptomyces zagrosensis</name>
    <dbReference type="NCBI Taxonomy" id="1042984"/>
    <lineage>
        <taxon>Bacteria</taxon>
        <taxon>Bacillati</taxon>
        <taxon>Actinomycetota</taxon>
        <taxon>Actinomycetes</taxon>
        <taxon>Kitasatosporales</taxon>
        <taxon>Streptomycetaceae</taxon>
        <taxon>Streptomyces</taxon>
    </lineage>
</organism>
<reference evidence="1 2" key="1">
    <citation type="submission" date="2020-08" db="EMBL/GenBank/DDBJ databases">
        <title>Genomic Encyclopedia of Type Strains, Phase III (KMG-III): the genomes of soil and plant-associated and newly described type strains.</title>
        <authorList>
            <person name="Whitman W."/>
        </authorList>
    </citation>
    <scope>NUCLEOTIDE SEQUENCE [LARGE SCALE GENOMIC DNA]</scope>
    <source>
        <strain evidence="1 2">CECT 8305</strain>
    </source>
</reference>
<comment type="caution">
    <text evidence="1">The sequence shown here is derived from an EMBL/GenBank/DDBJ whole genome shotgun (WGS) entry which is preliminary data.</text>
</comment>
<dbReference type="AlphaFoldDB" id="A0A7W9UXI7"/>
<evidence type="ECO:0000313" key="2">
    <source>
        <dbReference type="Proteomes" id="UP000588098"/>
    </source>
</evidence>
<proteinExistence type="predicted"/>